<gene>
    <name evidence="1" type="ORF">ACFSUT_41270</name>
</gene>
<dbReference type="InterPro" id="IPR027417">
    <property type="entry name" value="P-loop_NTPase"/>
</dbReference>
<sequence length="271" mass="28525">MSTSPSSAAADSHQSASADSLRARLGLVIPVLGASGGVGVSVVAAALSDALQLAGYSVLLADTAGPVRSGLGRAARADGPVVRVPDPVARVRFSWRAQALVGRVEDPGRTRSVAPSLWWLPGDRRVQATVVDVAGDAWELASDVRLGAGRWLGLAACPLLVLRPTVPGLVQAEQVLARLEPWVLRRLIPSIGHLVVVGARRWPARVAATAGTRVSAMRESAVFLPHDREIATGGITADVTPDKIRTALSPLLRQWRATGWLPPPQAHRRPS</sequence>
<dbReference type="CDD" id="cd01983">
    <property type="entry name" value="SIMIBI"/>
    <property type="match status" value="1"/>
</dbReference>
<dbReference type="Proteomes" id="UP001597542">
    <property type="component" value="Unassembled WGS sequence"/>
</dbReference>
<proteinExistence type="predicted"/>
<comment type="caution">
    <text evidence="1">The sequence shown here is derived from an EMBL/GenBank/DDBJ whole genome shotgun (WGS) entry which is preliminary data.</text>
</comment>
<reference evidence="2" key="1">
    <citation type="journal article" date="2019" name="Int. J. Syst. Evol. Microbiol.">
        <title>The Global Catalogue of Microorganisms (GCM) 10K type strain sequencing project: providing services to taxonomists for standard genome sequencing and annotation.</title>
        <authorList>
            <consortium name="The Broad Institute Genomics Platform"/>
            <consortium name="The Broad Institute Genome Sequencing Center for Infectious Disease"/>
            <person name="Wu L."/>
            <person name="Ma J."/>
        </authorList>
    </citation>
    <scope>NUCLEOTIDE SEQUENCE [LARGE SCALE GENOMIC DNA]</scope>
    <source>
        <strain evidence="2">CGMCC 4.7638</strain>
    </source>
</reference>
<name>A0ABW5ICX2_9PSEU</name>
<evidence type="ECO:0000313" key="2">
    <source>
        <dbReference type="Proteomes" id="UP001597542"/>
    </source>
</evidence>
<organism evidence="1 2">
    <name type="scientific">Amycolatopsis albidoflavus</name>
    <dbReference type="NCBI Taxonomy" id="102226"/>
    <lineage>
        <taxon>Bacteria</taxon>
        <taxon>Bacillati</taxon>
        <taxon>Actinomycetota</taxon>
        <taxon>Actinomycetes</taxon>
        <taxon>Pseudonocardiales</taxon>
        <taxon>Pseudonocardiaceae</taxon>
        <taxon>Amycolatopsis</taxon>
    </lineage>
</organism>
<dbReference type="Gene3D" id="3.40.50.300">
    <property type="entry name" value="P-loop containing nucleotide triphosphate hydrolases"/>
    <property type="match status" value="1"/>
</dbReference>
<evidence type="ECO:0008006" key="3">
    <source>
        <dbReference type="Google" id="ProtNLM"/>
    </source>
</evidence>
<dbReference type="RefSeq" id="WP_344267015.1">
    <property type="nucleotide sequence ID" value="NZ_BAAAHV010000005.1"/>
</dbReference>
<protein>
    <recommendedName>
        <fullName evidence="3">MinD-like ATPase involved in chromosome partitioning or flagellar assembly</fullName>
    </recommendedName>
</protein>
<keyword evidence="2" id="KW-1185">Reference proteome</keyword>
<dbReference type="EMBL" id="JBHUKQ010000024">
    <property type="protein sequence ID" value="MFD2486761.1"/>
    <property type="molecule type" value="Genomic_DNA"/>
</dbReference>
<dbReference type="SUPFAM" id="SSF52540">
    <property type="entry name" value="P-loop containing nucleoside triphosphate hydrolases"/>
    <property type="match status" value="1"/>
</dbReference>
<evidence type="ECO:0000313" key="1">
    <source>
        <dbReference type="EMBL" id="MFD2486761.1"/>
    </source>
</evidence>
<accession>A0ABW5ICX2</accession>